<keyword evidence="3 9" id="KW-0547">Nucleotide-binding</keyword>
<feature type="binding site" evidence="9">
    <location>
        <begin position="10"/>
        <end position="12"/>
    </location>
    <ligand>
        <name>substrate</name>
    </ligand>
</feature>
<comment type="function">
    <text evidence="9">Catalyzes the phosphorylation of ribose at O-5 in a reaction requiring ATP and magnesium. The resulting D-ribose-5-phosphate can then be used either for sythesis of nucleotides, histidine, and tryptophan, or as a component of the pentose phosphate pathway.</text>
</comment>
<evidence type="ECO:0000259" key="10">
    <source>
        <dbReference type="Pfam" id="PF00294"/>
    </source>
</evidence>
<evidence type="ECO:0000256" key="2">
    <source>
        <dbReference type="ARBA" id="ARBA00022723"/>
    </source>
</evidence>
<feature type="binding site" evidence="9">
    <location>
        <position position="237"/>
    </location>
    <ligand>
        <name>K(+)</name>
        <dbReference type="ChEBI" id="CHEBI:29103"/>
    </ligand>
</feature>
<feature type="binding site" evidence="9">
    <location>
        <begin position="38"/>
        <end position="42"/>
    </location>
    <ligand>
        <name>substrate</name>
    </ligand>
</feature>
<feature type="binding site" evidence="9">
    <location>
        <position position="278"/>
    </location>
    <ligand>
        <name>K(+)</name>
        <dbReference type="ChEBI" id="CHEBI:29103"/>
    </ligand>
</feature>
<keyword evidence="2 9" id="KW-0479">Metal-binding</keyword>
<dbReference type="InterPro" id="IPR011877">
    <property type="entry name" value="Ribokinase"/>
</dbReference>
<dbReference type="GO" id="GO:0005737">
    <property type="term" value="C:cytoplasm"/>
    <property type="evidence" value="ECO:0007669"/>
    <property type="project" value="UniProtKB-SubCell"/>
</dbReference>
<evidence type="ECO:0000256" key="8">
    <source>
        <dbReference type="ARBA" id="ARBA00023277"/>
    </source>
</evidence>
<keyword evidence="1 9" id="KW-0808">Transferase</keyword>
<dbReference type="InterPro" id="IPR011611">
    <property type="entry name" value="PfkB_dom"/>
</dbReference>
<dbReference type="SUPFAM" id="SSF53613">
    <property type="entry name" value="Ribokinase-like"/>
    <property type="match status" value="1"/>
</dbReference>
<keyword evidence="5 9" id="KW-0067">ATP-binding</keyword>
<evidence type="ECO:0000256" key="5">
    <source>
        <dbReference type="ARBA" id="ARBA00022840"/>
    </source>
</evidence>
<dbReference type="GO" id="GO:0004747">
    <property type="term" value="F:ribokinase activity"/>
    <property type="evidence" value="ECO:0007669"/>
    <property type="project" value="UniProtKB-UniRule"/>
</dbReference>
<evidence type="ECO:0000313" key="12">
    <source>
        <dbReference type="Proteomes" id="UP000626148"/>
    </source>
</evidence>
<comment type="caution">
    <text evidence="9">Lacks conserved residue(s) required for the propagation of feature annotation.</text>
</comment>
<reference evidence="11" key="1">
    <citation type="journal article" date="2014" name="Int. J. Syst. Evol. Microbiol.">
        <title>Complete genome sequence of Corynebacterium casei LMG S-19264T (=DSM 44701T), isolated from a smear-ripened cheese.</title>
        <authorList>
            <consortium name="US DOE Joint Genome Institute (JGI-PGF)"/>
            <person name="Walter F."/>
            <person name="Albersmeier A."/>
            <person name="Kalinowski J."/>
            <person name="Ruckert C."/>
        </authorList>
    </citation>
    <scope>NUCLEOTIDE SEQUENCE</scope>
    <source>
        <strain evidence="11">KCTC 22169</strain>
    </source>
</reference>
<dbReference type="InterPro" id="IPR029056">
    <property type="entry name" value="Ribokinase-like"/>
</dbReference>
<accession>A0A918NKC7</accession>
<dbReference type="AlphaFoldDB" id="A0A918NKC7"/>
<name>A0A918NKC7_9GAMM</name>
<sequence length="300" mass="32176">MAIYNLGSINLDHLYRVDHFVRPGETLASTDFQTLLGGKGANQSIALGRAGARVHHIGAISRNDDWVLNEMRASGVDTDRVAQLDGASGHAIIQLDRQAENAIILYPGANHRLTREQIESSLADAGPDDWLLMQHETNGLADAIELARQKGLSIAFNPAPMVAEAARPLIRDVDLLIVNEVEAMDLTGTRDIKAAESALTRDYPQLRILLTLGREGVVYIGPEGREQQLAFQVDAVDTTAAGDTFIGYCLAALAEGLPPLEAMASGGAAAALCVTRLGAAQSIPRRDEVDAFLQSHNPTR</sequence>
<dbReference type="EMBL" id="BMXR01000019">
    <property type="protein sequence ID" value="GGX74752.1"/>
    <property type="molecule type" value="Genomic_DNA"/>
</dbReference>
<comment type="subunit">
    <text evidence="9">Homodimer.</text>
</comment>
<comment type="cofactor">
    <cofactor evidence="9">
        <name>Mg(2+)</name>
        <dbReference type="ChEBI" id="CHEBI:18420"/>
    </cofactor>
    <text evidence="9">Requires a divalent cation, most likely magnesium in vivo, as an electrophilic catalyst to aid phosphoryl group transfer. It is the chelate of the metal and the nucleotide that is the actual substrate.</text>
</comment>
<protein>
    <recommendedName>
        <fullName evidence="9">Ribokinase</fullName>
        <shortName evidence="9">RK</shortName>
        <ecNumber evidence="9">2.7.1.15</ecNumber>
    </recommendedName>
</protein>
<dbReference type="EC" id="2.7.1.15" evidence="9"/>
<dbReference type="Pfam" id="PF00294">
    <property type="entry name" value="PfkB"/>
    <property type="match status" value="1"/>
</dbReference>
<keyword evidence="12" id="KW-1185">Reference proteome</keyword>
<comment type="caution">
    <text evidence="11">The sequence shown here is derived from an EMBL/GenBank/DDBJ whole genome shotgun (WGS) entry which is preliminary data.</text>
</comment>
<reference evidence="11" key="2">
    <citation type="submission" date="2020-09" db="EMBL/GenBank/DDBJ databases">
        <authorList>
            <person name="Sun Q."/>
            <person name="Kim S."/>
        </authorList>
    </citation>
    <scope>NUCLEOTIDE SEQUENCE</scope>
    <source>
        <strain evidence="11">KCTC 22169</strain>
    </source>
</reference>
<dbReference type="RefSeq" id="WP_189613557.1">
    <property type="nucleotide sequence ID" value="NZ_BMXR01000019.1"/>
</dbReference>
<feature type="binding site" evidence="9">
    <location>
        <position position="273"/>
    </location>
    <ligand>
        <name>K(+)</name>
        <dbReference type="ChEBI" id="CHEBI:29103"/>
    </ligand>
</feature>
<keyword evidence="6 9" id="KW-0460">Magnesium</keyword>
<dbReference type="PRINTS" id="PR00990">
    <property type="entry name" value="RIBOKINASE"/>
</dbReference>
<keyword evidence="7 9" id="KW-0630">Potassium</keyword>
<dbReference type="GO" id="GO:0019303">
    <property type="term" value="P:D-ribose catabolic process"/>
    <property type="evidence" value="ECO:0007669"/>
    <property type="project" value="UniProtKB-UniRule"/>
</dbReference>
<comment type="subcellular location">
    <subcellularLocation>
        <location evidence="9">Cytoplasm</location>
    </subcellularLocation>
</comment>
<feature type="binding site" evidence="9">
    <location>
        <position position="282"/>
    </location>
    <ligand>
        <name>K(+)</name>
        <dbReference type="ChEBI" id="CHEBI:29103"/>
    </ligand>
</feature>
<dbReference type="GO" id="GO:0005524">
    <property type="term" value="F:ATP binding"/>
    <property type="evidence" value="ECO:0007669"/>
    <property type="project" value="UniProtKB-UniRule"/>
</dbReference>
<feature type="binding site" evidence="9">
    <location>
        <position position="179"/>
    </location>
    <ligand>
        <name>ATP</name>
        <dbReference type="ChEBI" id="CHEBI:30616"/>
    </ligand>
</feature>
<comment type="catalytic activity">
    <reaction evidence="9">
        <text>D-ribose + ATP = D-ribose 5-phosphate + ADP + H(+)</text>
        <dbReference type="Rhea" id="RHEA:13697"/>
        <dbReference type="ChEBI" id="CHEBI:15378"/>
        <dbReference type="ChEBI" id="CHEBI:30616"/>
        <dbReference type="ChEBI" id="CHEBI:47013"/>
        <dbReference type="ChEBI" id="CHEBI:78346"/>
        <dbReference type="ChEBI" id="CHEBI:456216"/>
        <dbReference type="EC" id="2.7.1.15"/>
    </reaction>
</comment>
<dbReference type="PANTHER" id="PTHR10584:SF166">
    <property type="entry name" value="RIBOKINASE"/>
    <property type="match status" value="1"/>
</dbReference>
<evidence type="ECO:0000256" key="6">
    <source>
        <dbReference type="ARBA" id="ARBA00022842"/>
    </source>
</evidence>
<comment type="similarity">
    <text evidence="9">Belongs to the carbohydrate kinase PfkB family. Ribokinase subfamily.</text>
</comment>
<evidence type="ECO:0000256" key="3">
    <source>
        <dbReference type="ARBA" id="ARBA00022741"/>
    </source>
</evidence>
<feature type="binding site" evidence="9">
    <location>
        <begin position="211"/>
        <end position="216"/>
    </location>
    <ligand>
        <name>ATP</name>
        <dbReference type="ChEBI" id="CHEBI:30616"/>
    </ligand>
</feature>
<keyword evidence="9" id="KW-0963">Cytoplasm</keyword>
<feature type="binding site" evidence="9">
    <location>
        <position position="243"/>
    </location>
    <ligand>
        <name>substrate</name>
    </ligand>
</feature>
<dbReference type="InterPro" id="IPR002139">
    <property type="entry name" value="Ribo/fructo_kinase"/>
</dbReference>
<feature type="binding site" evidence="9">
    <location>
        <begin position="242"/>
        <end position="243"/>
    </location>
    <ligand>
        <name>ATP</name>
        <dbReference type="ChEBI" id="CHEBI:30616"/>
    </ligand>
</feature>
<evidence type="ECO:0000256" key="4">
    <source>
        <dbReference type="ARBA" id="ARBA00022777"/>
    </source>
</evidence>
<dbReference type="Proteomes" id="UP000626148">
    <property type="component" value="Unassembled WGS sequence"/>
</dbReference>
<feature type="binding site" evidence="9">
    <location>
        <position position="136"/>
    </location>
    <ligand>
        <name>substrate</name>
    </ligand>
</feature>
<feature type="binding site" evidence="9">
    <location>
        <position position="239"/>
    </location>
    <ligand>
        <name>K(+)</name>
        <dbReference type="ChEBI" id="CHEBI:29103"/>
    </ligand>
</feature>
<comment type="pathway">
    <text evidence="9">Carbohydrate metabolism; D-ribose degradation; D-ribose 5-phosphate from beta-D-ribopyranose: step 2/2.</text>
</comment>
<organism evidence="11 12">
    <name type="scientific">Saccharospirillum salsuginis</name>
    <dbReference type="NCBI Taxonomy" id="418750"/>
    <lineage>
        <taxon>Bacteria</taxon>
        <taxon>Pseudomonadati</taxon>
        <taxon>Pseudomonadota</taxon>
        <taxon>Gammaproteobacteria</taxon>
        <taxon>Oceanospirillales</taxon>
        <taxon>Saccharospirillaceae</taxon>
        <taxon>Saccharospirillum</taxon>
    </lineage>
</organism>
<proteinExistence type="inferred from homology"/>
<dbReference type="HAMAP" id="MF_01987">
    <property type="entry name" value="Ribokinase"/>
    <property type="match status" value="1"/>
</dbReference>
<dbReference type="CDD" id="cd01174">
    <property type="entry name" value="ribokinase"/>
    <property type="match status" value="1"/>
</dbReference>
<evidence type="ECO:0000256" key="7">
    <source>
        <dbReference type="ARBA" id="ARBA00022958"/>
    </source>
</evidence>
<evidence type="ECO:0000256" key="1">
    <source>
        <dbReference type="ARBA" id="ARBA00022679"/>
    </source>
</evidence>
<dbReference type="PANTHER" id="PTHR10584">
    <property type="entry name" value="SUGAR KINASE"/>
    <property type="match status" value="1"/>
</dbReference>
<gene>
    <name evidence="9 11" type="primary">rbsK</name>
    <name evidence="11" type="ORF">GCM10007392_47540</name>
</gene>
<feature type="binding site" evidence="9">
    <location>
        <position position="276"/>
    </location>
    <ligand>
        <name>K(+)</name>
        <dbReference type="ChEBI" id="CHEBI:29103"/>
    </ligand>
</feature>
<evidence type="ECO:0000256" key="9">
    <source>
        <dbReference type="HAMAP-Rule" id="MF_01987"/>
    </source>
</evidence>
<evidence type="ECO:0000313" key="11">
    <source>
        <dbReference type="EMBL" id="GGX74752.1"/>
    </source>
</evidence>
<feature type="active site" description="Proton acceptor" evidence="9">
    <location>
        <position position="243"/>
    </location>
</feature>
<dbReference type="Gene3D" id="3.40.1190.20">
    <property type="match status" value="1"/>
</dbReference>
<feature type="domain" description="Carbohydrate kinase PfkB" evidence="10">
    <location>
        <begin position="6"/>
        <end position="284"/>
    </location>
</feature>
<comment type="activity regulation">
    <text evidence="9">Activated by a monovalent cation that binds near, but not in, the active site. The most likely occupant of the site in vivo is potassium. Ion binding induces a conformational change that may alter substrate affinity.</text>
</comment>
<keyword evidence="4 9" id="KW-0418">Kinase</keyword>
<keyword evidence="8 9" id="KW-0119">Carbohydrate metabolism</keyword>
<dbReference type="GO" id="GO:0046872">
    <property type="term" value="F:metal ion binding"/>
    <property type="evidence" value="ECO:0007669"/>
    <property type="project" value="UniProtKB-KW"/>
</dbReference>